<sequence length="273" mass="28209">MPEDQEIGAELHRLAERDPLAPLDPEALLVRGRRGVRRRRVLAVAGAVVVTAVAASVALLPGSAFDQGVPPIATPSPSVPASPRPATSIPARPVDDPAVTDETLLEACTRQLNGGGLTGPDTIVGWQVKARSTQPKVGTAFVAVSPDGKSVATCDVYGASADLVANSRSESHVVGPAPQAIDPNLMGTGAACPRSLCRGWLFVEAGRVPVNAVRIEVDAGNGHRTTVPVNDGWFALLWAGGANSEFPATYRAYDASGKALPQGEPAIGKTRVP</sequence>
<evidence type="ECO:0000256" key="1">
    <source>
        <dbReference type="SAM" id="MobiDB-lite"/>
    </source>
</evidence>
<name>A0A561BMP1_9ACTN</name>
<keyword evidence="4" id="KW-1185">Reference proteome</keyword>
<feature type="transmembrane region" description="Helical" evidence="2">
    <location>
        <begin position="41"/>
        <end position="60"/>
    </location>
</feature>
<feature type="region of interest" description="Disordered" evidence="1">
    <location>
        <begin position="75"/>
        <end position="95"/>
    </location>
</feature>
<protein>
    <submittedName>
        <fullName evidence="3">Uncharacterized protein</fullName>
    </submittedName>
</protein>
<evidence type="ECO:0000313" key="4">
    <source>
        <dbReference type="Proteomes" id="UP000318380"/>
    </source>
</evidence>
<keyword evidence="2" id="KW-0472">Membrane</keyword>
<dbReference type="RefSeq" id="WP_145803880.1">
    <property type="nucleotide sequence ID" value="NZ_VIVK01000001.1"/>
</dbReference>
<comment type="caution">
    <text evidence="3">The sequence shown here is derived from an EMBL/GenBank/DDBJ whole genome shotgun (WGS) entry which is preliminary data.</text>
</comment>
<dbReference type="AlphaFoldDB" id="A0A561BMP1"/>
<evidence type="ECO:0000313" key="3">
    <source>
        <dbReference type="EMBL" id="TWD80135.1"/>
    </source>
</evidence>
<gene>
    <name evidence="3" type="ORF">FB561_1207</name>
</gene>
<organism evidence="3 4">
    <name type="scientific">Kribbella amoyensis</name>
    <dbReference type="NCBI Taxonomy" id="996641"/>
    <lineage>
        <taxon>Bacteria</taxon>
        <taxon>Bacillati</taxon>
        <taxon>Actinomycetota</taxon>
        <taxon>Actinomycetes</taxon>
        <taxon>Propionibacteriales</taxon>
        <taxon>Kribbellaceae</taxon>
        <taxon>Kribbella</taxon>
    </lineage>
</organism>
<dbReference type="EMBL" id="VIVK01000001">
    <property type="protein sequence ID" value="TWD80135.1"/>
    <property type="molecule type" value="Genomic_DNA"/>
</dbReference>
<reference evidence="3 4" key="1">
    <citation type="submission" date="2019-06" db="EMBL/GenBank/DDBJ databases">
        <title>Sequencing the genomes of 1000 actinobacteria strains.</title>
        <authorList>
            <person name="Klenk H.-P."/>
        </authorList>
    </citation>
    <scope>NUCLEOTIDE SEQUENCE [LARGE SCALE GENOMIC DNA]</scope>
    <source>
        <strain evidence="3 4">DSM 24683</strain>
    </source>
</reference>
<evidence type="ECO:0000256" key="2">
    <source>
        <dbReference type="SAM" id="Phobius"/>
    </source>
</evidence>
<keyword evidence="2" id="KW-0812">Transmembrane</keyword>
<accession>A0A561BMP1</accession>
<dbReference type="OrthoDB" id="3813920at2"/>
<dbReference type="Proteomes" id="UP000318380">
    <property type="component" value="Unassembled WGS sequence"/>
</dbReference>
<proteinExistence type="predicted"/>
<keyword evidence="2" id="KW-1133">Transmembrane helix</keyword>